<keyword evidence="6" id="KW-0539">Nucleus</keyword>
<reference evidence="8" key="2">
    <citation type="submission" date="2023-05" db="EMBL/GenBank/DDBJ databases">
        <authorList>
            <consortium name="Lawrence Berkeley National Laboratory"/>
            <person name="Steindorff A."/>
            <person name="Hensen N."/>
            <person name="Bonometti L."/>
            <person name="Westerberg I."/>
            <person name="Brannstrom I.O."/>
            <person name="Guillou S."/>
            <person name="Cros-Aarteil S."/>
            <person name="Calhoun S."/>
            <person name="Haridas S."/>
            <person name="Kuo A."/>
            <person name="Mondo S."/>
            <person name="Pangilinan J."/>
            <person name="Riley R."/>
            <person name="Labutti K."/>
            <person name="Andreopoulos B."/>
            <person name="Lipzen A."/>
            <person name="Chen C."/>
            <person name="Yanf M."/>
            <person name="Daum C."/>
            <person name="Ng V."/>
            <person name="Clum A."/>
            <person name="Ohm R."/>
            <person name="Martin F."/>
            <person name="Silar P."/>
            <person name="Natvig D."/>
            <person name="Lalanne C."/>
            <person name="Gautier V."/>
            <person name="Ament-Velasquez S.L."/>
            <person name="Kruys A."/>
            <person name="Hutchinson M.I."/>
            <person name="Powell A.J."/>
            <person name="Barry K."/>
            <person name="Miller A.N."/>
            <person name="Grigoriev I.V."/>
            <person name="Debuchy R."/>
            <person name="Gladieux P."/>
            <person name="Thoren M.H."/>
            <person name="Johannesson H."/>
        </authorList>
    </citation>
    <scope>NUCLEOTIDE SEQUENCE</scope>
    <source>
        <strain evidence="8">PSN293</strain>
    </source>
</reference>
<sequence length="464" mass="52321">MGTETDTSVPRASYSRVRTGCLTCRRRRKKCDERRPRCVGCERNHLLCSWPYSTLNSSQDSQLEQVQNEAKSSSLVPAKRLSTTPAVFRGHEGLVDFFKHMTAPRLIARRQIENPFITYNLRIAASCETLQHALIAVASCHRAYLEPGFSVVARSHYAVTIRSMKHAITSWSSCSFTDRLSILAAAFALCWYEIIDANLEGSLYHHLGACSAMLRDVEQDSRNTEPQLLGFFAEQYSYLAIAANVCFGLSTVATKRRPRLPQPVQNLNLGSPIHGFLFGYAHELHDAIPQIRNLADRVALEGNSAHVQAEYDKIYSTITSWEPRTAEGDPAYEQVGHMYQAACLVYLRTATHAQSEQPTEILFSQVEPFVKIFLDNFKSLSYESPAWNMFMWPTYVVGSCIRDPAQREVLSQILGHSTMQMSAVDTTLHCLSLHWKELDKDLAAYGPYGLERTMRLHKLDPCVG</sequence>
<organism evidence="8 9">
    <name type="scientific">Rhypophila decipiens</name>
    <dbReference type="NCBI Taxonomy" id="261697"/>
    <lineage>
        <taxon>Eukaryota</taxon>
        <taxon>Fungi</taxon>
        <taxon>Dikarya</taxon>
        <taxon>Ascomycota</taxon>
        <taxon>Pezizomycotina</taxon>
        <taxon>Sordariomycetes</taxon>
        <taxon>Sordariomycetidae</taxon>
        <taxon>Sordariales</taxon>
        <taxon>Naviculisporaceae</taxon>
        <taxon>Rhypophila</taxon>
    </lineage>
</organism>
<dbReference type="GO" id="GO:0008270">
    <property type="term" value="F:zinc ion binding"/>
    <property type="evidence" value="ECO:0007669"/>
    <property type="project" value="InterPro"/>
</dbReference>
<dbReference type="PANTHER" id="PTHR37534:SF46">
    <property type="entry name" value="ZN(II)2CYS6 TRANSCRIPTION FACTOR (EUROFUNG)"/>
    <property type="match status" value="1"/>
</dbReference>
<evidence type="ECO:0000256" key="2">
    <source>
        <dbReference type="ARBA" id="ARBA00022833"/>
    </source>
</evidence>
<dbReference type="GO" id="GO:0000981">
    <property type="term" value="F:DNA-binding transcription factor activity, RNA polymerase II-specific"/>
    <property type="evidence" value="ECO:0007669"/>
    <property type="project" value="InterPro"/>
</dbReference>
<dbReference type="GO" id="GO:0003677">
    <property type="term" value="F:DNA binding"/>
    <property type="evidence" value="ECO:0007669"/>
    <property type="project" value="UniProtKB-KW"/>
</dbReference>
<keyword evidence="3" id="KW-0805">Transcription regulation</keyword>
<dbReference type="PROSITE" id="PS50048">
    <property type="entry name" value="ZN2_CY6_FUNGAL_2"/>
    <property type="match status" value="1"/>
</dbReference>
<dbReference type="PANTHER" id="PTHR37534">
    <property type="entry name" value="TRANSCRIPTIONAL ACTIVATOR PROTEIN UGA3"/>
    <property type="match status" value="1"/>
</dbReference>
<dbReference type="InterPro" id="IPR001138">
    <property type="entry name" value="Zn2Cys6_DnaBD"/>
</dbReference>
<name>A0AAN7BCV3_9PEZI</name>
<evidence type="ECO:0000256" key="5">
    <source>
        <dbReference type="ARBA" id="ARBA00023163"/>
    </source>
</evidence>
<dbReference type="Pfam" id="PF11951">
    <property type="entry name" value="Fungal_trans_2"/>
    <property type="match status" value="1"/>
</dbReference>
<dbReference type="Proteomes" id="UP001301769">
    <property type="component" value="Unassembled WGS sequence"/>
</dbReference>
<feature type="domain" description="Zn(2)-C6 fungal-type" evidence="7">
    <location>
        <begin position="20"/>
        <end position="50"/>
    </location>
</feature>
<dbReference type="InterPro" id="IPR036864">
    <property type="entry name" value="Zn2-C6_fun-type_DNA-bd_sf"/>
</dbReference>
<dbReference type="Gene3D" id="4.10.240.10">
    <property type="entry name" value="Zn(2)-C6 fungal-type DNA-binding domain"/>
    <property type="match status" value="1"/>
</dbReference>
<dbReference type="InterPro" id="IPR021858">
    <property type="entry name" value="Fun_TF"/>
</dbReference>
<gene>
    <name evidence="8" type="ORF">QBC37DRAFT_191116</name>
</gene>
<dbReference type="AlphaFoldDB" id="A0AAN7BCV3"/>
<evidence type="ECO:0000313" key="8">
    <source>
        <dbReference type="EMBL" id="KAK4218677.1"/>
    </source>
</evidence>
<keyword evidence="9" id="KW-1185">Reference proteome</keyword>
<evidence type="ECO:0000313" key="9">
    <source>
        <dbReference type="Proteomes" id="UP001301769"/>
    </source>
</evidence>
<keyword evidence="4" id="KW-0238">DNA-binding</keyword>
<protein>
    <submittedName>
        <fullName evidence="8">Fungal-specific transcription factor domain-containing protein</fullName>
    </submittedName>
</protein>
<proteinExistence type="predicted"/>
<dbReference type="SUPFAM" id="SSF57701">
    <property type="entry name" value="Zn2/Cys6 DNA-binding domain"/>
    <property type="match status" value="1"/>
</dbReference>
<evidence type="ECO:0000256" key="1">
    <source>
        <dbReference type="ARBA" id="ARBA00004123"/>
    </source>
</evidence>
<dbReference type="PROSITE" id="PS00463">
    <property type="entry name" value="ZN2_CY6_FUNGAL_1"/>
    <property type="match status" value="1"/>
</dbReference>
<dbReference type="GO" id="GO:0005634">
    <property type="term" value="C:nucleus"/>
    <property type="evidence" value="ECO:0007669"/>
    <property type="project" value="UniProtKB-SubCell"/>
</dbReference>
<dbReference type="Pfam" id="PF00172">
    <property type="entry name" value="Zn_clus"/>
    <property type="match status" value="1"/>
</dbReference>
<evidence type="ECO:0000259" key="7">
    <source>
        <dbReference type="PROSITE" id="PS50048"/>
    </source>
</evidence>
<evidence type="ECO:0000256" key="6">
    <source>
        <dbReference type="ARBA" id="ARBA00023242"/>
    </source>
</evidence>
<comment type="subcellular location">
    <subcellularLocation>
        <location evidence="1">Nucleus</location>
    </subcellularLocation>
</comment>
<keyword evidence="2" id="KW-0862">Zinc</keyword>
<evidence type="ECO:0000256" key="4">
    <source>
        <dbReference type="ARBA" id="ARBA00023125"/>
    </source>
</evidence>
<dbReference type="CDD" id="cd00067">
    <property type="entry name" value="GAL4"/>
    <property type="match status" value="1"/>
</dbReference>
<accession>A0AAN7BCV3</accession>
<reference evidence="8" key="1">
    <citation type="journal article" date="2023" name="Mol. Phylogenet. Evol.">
        <title>Genome-scale phylogeny and comparative genomics of the fungal order Sordariales.</title>
        <authorList>
            <person name="Hensen N."/>
            <person name="Bonometti L."/>
            <person name="Westerberg I."/>
            <person name="Brannstrom I.O."/>
            <person name="Guillou S."/>
            <person name="Cros-Aarteil S."/>
            <person name="Calhoun S."/>
            <person name="Haridas S."/>
            <person name="Kuo A."/>
            <person name="Mondo S."/>
            <person name="Pangilinan J."/>
            <person name="Riley R."/>
            <person name="LaButti K."/>
            <person name="Andreopoulos B."/>
            <person name="Lipzen A."/>
            <person name="Chen C."/>
            <person name="Yan M."/>
            <person name="Daum C."/>
            <person name="Ng V."/>
            <person name="Clum A."/>
            <person name="Steindorff A."/>
            <person name="Ohm R.A."/>
            <person name="Martin F."/>
            <person name="Silar P."/>
            <person name="Natvig D.O."/>
            <person name="Lalanne C."/>
            <person name="Gautier V."/>
            <person name="Ament-Velasquez S.L."/>
            <person name="Kruys A."/>
            <person name="Hutchinson M.I."/>
            <person name="Powell A.J."/>
            <person name="Barry K."/>
            <person name="Miller A.N."/>
            <person name="Grigoriev I.V."/>
            <person name="Debuchy R."/>
            <person name="Gladieux P."/>
            <person name="Hiltunen Thoren M."/>
            <person name="Johannesson H."/>
        </authorList>
    </citation>
    <scope>NUCLEOTIDE SEQUENCE</scope>
    <source>
        <strain evidence="8">PSN293</strain>
    </source>
</reference>
<evidence type="ECO:0000256" key="3">
    <source>
        <dbReference type="ARBA" id="ARBA00023015"/>
    </source>
</evidence>
<dbReference type="SMART" id="SM00066">
    <property type="entry name" value="GAL4"/>
    <property type="match status" value="1"/>
</dbReference>
<comment type="caution">
    <text evidence="8">The sequence shown here is derived from an EMBL/GenBank/DDBJ whole genome shotgun (WGS) entry which is preliminary data.</text>
</comment>
<dbReference type="EMBL" id="MU858052">
    <property type="protein sequence ID" value="KAK4218677.1"/>
    <property type="molecule type" value="Genomic_DNA"/>
</dbReference>
<keyword evidence="5" id="KW-0804">Transcription</keyword>